<reference evidence="2 3" key="1">
    <citation type="submission" date="2019-09" db="EMBL/GenBank/DDBJ databases">
        <title>Taxonomy of Antarctic Massilia spp.: description of Massilia rubra sp. nov., Massilia aquatica sp. nov., Massilia mucilaginosa sp. nov., Massilia frigida sp. nov. isolated from streams, lakes and regoliths.</title>
        <authorList>
            <person name="Holochova P."/>
            <person name="Sedlacek I."/>
            <person name="Kralova S."/>
            <person name="Maslanova I."/>
            <person name="Busse H.-J."/>
            <person name="Stankova E."/>
            <person name="Vrbovska V."/>
            <person name="Kovarovic V."/>
            <person name="Bartak M."/>
            <person name="Svec P."/>
            <person name="Pantucek R."/>
        </authorList>
    </citation>
    <scope>NUCLEOTIDE SEQUENCE [LARGE SCALE GENOMIC DNA]</scope>
    <source>
        <strain evidence="2 3">CCM 8693</strain>
    </source>
</reference>
<evidence type="ECO:0000256" key="1">
    <source>
        <dbReference type="SAM" id="MobiDB-lite"/>
    </source>
</evidence>
<keyword evidence="3" id="KW-1185">Reference proteome</keyword>
<feature type="compositionally biased region" description="Basic and acidic residues" evidence="1">
    <location>
        <begin position="8"/>
        <end position="20"/>
    </location>
</feature>
<gene>
    <name evidence="2" type="ORF">F1609_07440</name>
</gene>
<organism evidence="2 3">
    <name type="scientific">Massilia aquatica</name>
    <dbReference type="NCBI Taxonomy" id="2609000"/>
    <lineage>
        <taxon>Bacteria</taxon>
        <taxon>Pseudomonadati</taxon>
        <taxon>Pseudomonadota</taxon>
        <taxon>Betaproteobacteria</taxon>
        <taxon>Burkholderiales</taxon>
        <taxon>Oxalobacteraceae</taxon>
        <taxon>Telluria group</taxon>
        <taxon>Massilia</taxon>
    </lineage>
</organism>
<dbReference type="InterPro" id="IPR005358">
    <property type="entry name" value="Puta_zinc/iron-chelating_dom"/>
</dbReference>
<dbReference type="EMBL" id="VVIW01000003">
    <property type="protein sequence ID" value="NHZ39993.1"/>
    <property type="molecule type" value="Genomic_DNA"/>
</dbReference>
<dbReference type="RefSeq" id="WP_167075851.1">
    <property type="nucleotide sequence ID" value="NZ_VVIW01000003.1"/>
</dbReference>
<feature type="region of interest" description="Disordered" evidence="1">
    <location>
        <begin position="1"/>
        <end position="23"/>
    </location>
</feature>
<dbReference type="Pfam" id="PF03692">
    <property type="entry name" value="CxxCxxCC"/>
    <property type="match status" value="1"/>
</dbReference>
<name>A0ABX0M4L6_9BURK</name>
<accession>A0ABX0M4L6</accession>
<evidence type="ECO:0000313" key="2">
    <source>
        <dbReference type="EMBL" id="NHZ39993.1"/>
    </source>
</evidence>
<proteinExistence type="predicted"/>
<protein>
    <submittedName>
        <fullName evidence="2">YkgJ family cysteine cluster protein</fullName>
    </submittedName>
</protein>
<comment type="caution">
    <text evidence="2">The sequence shown here is derived from an EMBL/GenBank/DDBJ whole genome shotgun (WGS) entry which is preliminary data.</text>
</comment>
<evidence type="ECO:0000313" key="3">
    <source>
        <dbReference type="Proteomes" id="UP000819052"/>
    </source>
</evidence>
<dbReference type="Proteomes" id="UP000819052">
    <property type="component" value="Unassembled WGS sequence"/>
</dbReference>
<sequence>MFDLTDDERDRLNSTRESQAKKYRQQLRMTRNKTFAINLVRNLYSQVDTQVVRAKERGLQFDCTSGCNFCCSLRVEVVPPEVFLIARELRKQPKQDFEIQLKKISAQASYANGLNMGRYDRPCALLKDGRCSVYDIRPSMCRKLNSLDVEACRRPGTDAPEDEQMVSNIAAIVVGANEGYGQAKFPNDSHELGQALWVALTDEKAEDRWFSGDTVFQALPDSY</sequence>